<evidence type="ECO:0000256" key="1">
    <source>
        <dbReference type="ARBA" id="ARBA00009986"/>
    </source>
</evidence>
<dbReference type="InterPro" id="IPR044148">
    <property type="entry name" value="ALDH_GabD1-like"/>
</dbReference>
<accession>A0A538THK7</accession>
<evidence type="ECO:0000256" key="2">
    <source>
        <dbReference type="ARBA" id="ARBA00022857"/>
    </source>
</evidence>
<evidence type="ECO:0000259" key="5">
    <source>
        <dbReference type="Pfam" id="PF00171"/>
    </source>
</evidence>
<comment type="similarity">
    <text evidence="1">Belongs to the aldehyde dehydrogenase family.</text>
</comment>
<dbReference type="AlphaFoldDB" id="A0A538THK7"/>
<organism evidence="6 7">
    <name type="scientific">Eiseniibacteriota bacterium</name>
    <dbReference type="NCBI Taxonomy" id="2212470"/>
    <lineage>
        <taxon>Bacteria</taxon>
        <taxon>Candidatus Eiseniibacteriota</taxon>
    </lineage>
</organism>
<dbReference type="PANTHER" id="PTHR43217:SF1">
    <property type="entry name" value="SUCCINATE SEMIALDEHYDE DEHYDROGENASE [NAD(P)+] SAD"/>
    <property type="match status" value="1"/>
</dbReference>
<dbReference type="GO" id="GO:0004777">
    <property type="term" value="F:succinate-semialdehyde dehydrogenase (NAD+) activity"/>
    <property type="evidence" value="ECO:0007669"/>
    <property type="project" value="TreeGrafter"/>
</dbReference>
<dbReference type="CDD" id="cd07100">
    <property type="entry name" value="ALDH_SSADH1_GabD1"/>
    <property type="match status" value="1"/>
</dbReference>
<reference evidence="6 7" key="1">
    <citation type="journal article" date="2019" name="Nat. Microbiol.">
        <title>Mediterranean grassland soil C-N compound turnover is dependent on rainfall and depth, and is mediated by genomically divergent microorganisms.</title>
        <authorList>
            <person name="Diamond S."/>
            <person name="Andeer P.F."/>
            <person name="Li Z."/>
            <person name="Crits-Christoph A."/>
            <person name="Burstein D."/>
            <person name="Anantharaman K."/>
            <person name="Lane K.R."/>
            <person name="Thomas B.C."/>
            <person name="Pan C."/>
            <person name="Northen T.R."/>
            <person name="Banfield J.F."/>
        </authorList>
    </citation>
    <scope>NUCLEOTIDE SEQUENCE [LARGE SCALE GENOMIC DNA]</scope>
    <source>
        <strain evidence="6">WS_9</strain>
    </source>
</reference>
<sequence>MLESVNPANDQVVGRYEETSPEAEGSAVALADKAFSAWRETGFPVRAAAMTRAAELLEAGKSRYADLMAAEMGKPLPQGRAEVEKCAWACRYYADNAARFLEPLLIETDATKSYAAFPPLGVVLAVMPWNFPFWQVFRFAAPALMAGNAGVLKHASNVTGCAIAIGDLLREAGFPEHLFTVLCLRAGAVERVLERREVRAVTLTGSAAAGRAIASVAGRLLKKSVLELGGSDPYVVLGDAEMEPTVEACVSSRLINSGQSCIAAKRFIVVEKVRRDFTERFVAKMLAKRMGNPTQAGVDLGPLARRDLRDQLHVQVTESVRRGAKLLLGGEVPGGPGAFYPPTVLSDVGPGMPAYEEETFGPVAAIIAARDEADAIRIANDSTYGLGSAIFTRDSARGERLAAGSLEAGSCFVNALARSDPRLPFGGIKESGYGRELSVFGIREFVNVKTVYVR</sequence>
<dbReference type="PANTHER" id="PTHR43217">
    <property type="entry name" value="SUCCINATE SEMIALDEHYDE DEHYDROGENASE [NAD(P)+] SAD"/>
    <property type="match status" value="1"/>
</dbReference>
<protein>
    <submittedName>
        <fullName evidence="6">NAD-dependent succinate-semialdehyde dehydrogenase</fullName>
    </submittedName>
</protein>
<feature type="region of interest" description="Disordered" evidence="4">
    <location>
        <begin position="1"/>
        <end position="20"/>
    </location>
</feature>
<keyword evidence="3" id="KW-0560">Oxidoreductase</keyword>
<gene>
    <name evidence="6" type="ORF">E6K79_10695</name>
</gene>
<proteinExistence type="inferred from homology"/>
<comment type="caution">
    <text evidence="6">The sequence shown here is derived from an EMBL/GenBank/DDBJ whole genome shotgun (WGS) entry which is preliminary data.</text>
</comment>
<dbReference type="Proteomes" id="UP000317691">
    <property type="component" value="Unassembled WGS sequence"/>
</dbReference>
<dbReference type="SUPFAM" id="SSF53720">
    <property type="entry name" value="ALDH-like"/>
    <property type="match status" value="1"/>
</dbReference>
<dbReference type="InterPro" id="IPR047110">
    <property type="entry name" value="GABD/Sad-like"/>
</dbReference>
<dbReference type="InterPro" id="IPR016161">
    <property type="entry name" value="Ald_DH/histidinol_DH"/>
</dbReference>
<dbReference type="InterPro" id="IPR016160">
    <property type="entry name" value="Ald_DH_CS_CYS"/>
</dbReference>
<evidence type="ECO:0000313" key="6">
    <source>
        <dbReference type="EMBL" id="TMQ63107.1"/>
    </source>
</evidence>
<dbReference type="Gene3D" id="3.40.309.10">
    <property type="entry name" value="Aldehyde Dehydrogenase, Chain A, domain 2"/>
    <property type="match status" value="1"/>
</dbReference>
<dbReference type="InterPro" id="IPR015590">
    <property type="entry name" value="Aldehyde_DH_dom"/>
</dbReference>
<dbReference type="EMBL" id="VBOZ01000033">
    <property type="protein sequence ID" value="TMQ63107.1"/>
    <property type="molecule type" value="Genomic_DNA"/>
</dbReference>
<evidence type="ECO:0000313" key="7">
    <source>
        <dbReference type="Proteomes" id="UP000317691"/>
    </source>
</evidence>
<dbReference type="InterPro" id="IPR016163">
    <property type="entry name" value="Ald_DH_C"/>
</dbReference>
<dbReference type="InterPro" id="IPR016162">
    <property type="entry name" value="Ald_DH_N"/>
</dbReference>
<dbReference type="Gene3D" id="3.40.605.10">
    <property type="entry name" value="Aldehyde Dehydrogenase, Chain A, domain 1"/>
    <property type="match status" value="1"/>
</dbReference>
<dbReference type="GO" id="GO:0004030">
    <property type="term" value="F:aldehyde dehydrogenase [NAD(P)+] activity"/>
    <property type="evidence" value="ECO:0007669"/>
    <property type="project" value="InterPro"/>
</dbReference>
<evidence type="ECO:0000256" key="4">
    <source>
        <dbReference type="SAM" id="MobiDB-lite"/>
    </source>
</evidence>
<feature type="domain" description="Aldehyde dehydrogenase" evidence="5">
    <location>
        <begin position="2"/>
        <end position="451"/>
    </location>
</feature>
<dbReference type="PROSITE" id="PS00070">
    <property type="entry name" value="ALDEHYDE_DEHYDR_CYS"/>
    <property type="match status" value="1"/>
</dbReference>
<dbReference type="FunFam" id="3.40.605.10:FF:000012">
    <property type="entry name" value="NAD-dependent succinate-semialdehyde dehydrogenase"/>
    <property type="match status" value="1"/>
</dbReference>
<name>A0A538THK7_UNCEI</name>
<dbReference type="Pfam" id="PF00171">
    <property type="entry name" value="Aldedh"/>
    <property type="match status" value="1"/>
</dbReference>
<keyword evidence="2" id="KW-0521">NADP</keyword>
<evidence type="ECO:0000256" key="3">
    <source>
        <dbReference type="ARBA" id="ARBA00023002"/>
    </source>
</evidence>